<dbReference type="InterPro" id="IPR007492">
    <property type="entry name" value="LytTR_DNA-bd_dom"/>
</dbReference>
<dbReference type="InterPro" id="IPR011006">
    <property type="entry name" value="CheY-like_superfamily"/>
</dbReference>
<dbReference type="InterPro" id="IPR001789">
    <property type="entry name" value="Sig_transdc_resp-reg_receiver"/>
</dbReference>
<dbReference type="GO" id="GO:0003677">
    <property type="term" value="F:DNA binding"/>
    <property type="evidence" value="ECO:0007669"/>
    <property type="project" value="InterPro"/>
</dbReference>
<evidence type="ECO:0000256" key="2">
    <source>
        <dbReference type="ARBA" id="ARBA00024867"/>
    </source>
</evidence>
<dbReference type="KEGG" id="bliq:INP51_02555"/>
<evidence type="ECO:0000256" key="1">
    <source>
        <dbReference type="ARBA" id="ARBA00018672"/>
    </source>
</evidence>
<feature type="domain" description="Response regulatory" evidence="4">
    <location>
        <begin position="3"/>
        <end position="123"/>
    </location>
</feature>
<keyword evidence="7" id="KW-1185">Reference proteome</keyword>
<evidence type="ECO:0000313" key="6">
    <source>
        <dbReference type="EMBL" id="QOV19871.1"/>
    </source>
</evidence>
<reference evidence="6 7" key="1">
    <citation type="submission" date="2020-10" db="EMBL/GenBank/DDBJ databases">
        <title>Blautia liquoris sp.nov., isolated from the mud in a fermentation cellar used for the production of Chinese strong-flavoured liquor.</title>
        <authorList>
            <person name="Lu L."/>
        </authorList>
    </citation>
    <scope>NUCLEOTIDE SEQUENCE [LARGE SCALE GENOMIC DNA]</scope>
    <source>
        <strain evidence="6 7">LZLJ-3</strain>
    </source>
</reference>
<dbReference type="PROSITE" id="PS50930">
    <property type="entry name" value="HTH_LYTTR"/>
    <property type="match status" value="1"/>
</dbReference>
<dbReference type="Gene3D" id="3.40.50.2300">
    <property type="match status" value="1"/>
</dbReference>
<feature type="modified residue" description="4-aspartylphosphate" evidence="3">
    <location>
        <position position="60"/>
    </location>
</feature>
<evidence type="ECO:0000259" key="5">
    <source>
        <dbReference type="PROSITE" id="PS50930"/>
    </source>
</evidence>
<dbReference type="InterPro" id="IPR046947">
    <property type="entry name" value="LytR-like"/>
</dbReference>
<dbReference type="PANTHER" id="PTHR37299">
    <property type="entry name" value="TRANSCRIPTIONAL REGULATOR-RELATED"/>
    <property type="match status" value="1"/>
</dbReference>
<sequence length="250" mass="28993">MLNIALCDDDRKAVSRYAGLIRQIAAKHQIPIEISYFDSGESLFQQYREKMEDLDIVYLDILMGGMNGMDTARKLRDNKCKAQIVFLTNDEECVYDAFEVSAIQYLVKEDTSFSKFERVFLKAAKLIVKRAGEMFTFEFDGTKGIVPIREISYFEIHRRLVTIHYGEGKTCKFYGNMSQLEEHLSKYNFIRAHRSFLIQLPYIAMFRQRELLLKTGEAVPIGNTYEQPLKEAFAGYISELSIYCEKETAL</sequence>
<dbReference type="RefSeq" id="WP_193736191.1">
    <property type="nucleotide sequence ID" value="NZ_CP063304.1"/>
</dbReference>
<evidence type="ECO:0000256" key="3">
    <source>
        <dbReference type="PROSITE-ProRule" id="PRU00169"/>
    </source>
</evidence>
<keyword evidence="3" id="KW-0597">Phosphoprotein</keyword>
<name>A0A7M2RII3_9FIRM</name>
<dbReference type="SMART" id="SM00448">
    <property type="entry name" value="REC"/>
    <property type="match status" value="1"/>
</dbReference>
<dbReference type="Pfam" id="PF00072">
    <property type="entry name" value="Response_reg"/>
    <property type="match status" value="1"/>
</dbReference>
<organism evidence="6 7">
    <name type="scientific">Blautia liquoris</name>
    <dbReference type="NCBI Taxonomy" id="2779518"/>
    <lineage>
        <taxon>Bacteria</taxon>
        <taxon>Bacillati</taxon>
        <taxon>Bacillota</taxon>
        <taxon>Clostridia</taxon>
        <taxon>Lachnospirales</taxon>
        <taxon>Lachnospiraceae</taxon>
        <taxon>Blautia</taxon>
    </lineage>
</organism>
<dbReference type="SUPFAM" id="SSF52172">
    <property type="entry name" value="CheY-like"/>
    <property type="match status" value="1"/>
</dbReference>
<dbReference type="PROSITE" id="PS50110">
    <property type="entry name" value="RESPONSE_REGULATORY"/>
    <property type="match status" value="1"/>
</dbReference>
<evidence type="ECO:0000259" key="4">
    <source>
        <dbReference type="PROSITE" id="PS50110"/>
    </source>
</evidence>
<dbReference type="SMART" id="SM00850">
    <property type="entry name" value="LytTR"/>
    <property type="match status" value="1"/>
</dbReference>
<evidence type="ECO:0000313" key="7">
    <source>
        <dbReference type="Proteomes" id="UP000593601"/>
    </source>
</evidence>
<dbReference type="EMBL" id="CP063304">
    <property type="protein sequence ID" value="QOV19871.1"/>
    <property type="molecule type" value="Genomic_DNA"/>
</dbReference>
<dbReference type="AlphaFoldDB" id="A0A7M2RII3"/>
<dbReference type="GO" id="GO:0000156">
    <property type="term" value="F:phosphorelay response regulator activity"/>
    <property type="evidence" value="ECO:0007669"/>
    <property type="project" value="InterPro"/>
</dbReference>
<dbReference type="Proteomes" id="UP000593601">
    <property type="component" value="Chromosome"/>
</dbReference>
<dbReference type="Pfam" id="PF04397">
    <property type="entry name" value="LytTR"/>
    <property type="match status" value="1"/>
</dbReference>
<dbReference type="PANTHER" id="PTHR37299:SF1">
    <property type="entry name" value="STAGE 0 SPORULATION PROTEIN A HOMOLOG"/>
    <property type="match status" value="1"/>
</dbReference>
<gene>
    <name evidence="6" type="ORF">INP51_02555</name>
</gene>
<comment type="function">
    <text evidence="2">May play the central regulatory role in sporulation. It may be an element of the effector pathway responsible for the activation of sporulation genes in response to nutritional stress. Spo0A may act in concert with spo0H (a sigma factor) to control the expression of some genes that are critical to the sporulation process.</text>
</comment>
<protein>
    <recommendedName>
        <fullName evidence="1">Stage 0 sporulation protein A homolog</fullName>
    </recommendedName>
</protein>
<proteinExistence type="predicted"/>
<accession>A0A7M2RII3</accession>
<dbReference type="Gene3D" id="2.40.50.1020">
    <property type="entry name" value="LytTr DNA-binding domain"/>
    <property type="match status" value="1"/>
</dbReference>
<feature type="domain" description="HTH LytTR-type" evidence="5">
    <location>
        <begin position="145"/>
        <end position="235"/>
    </location>
</feature>